<reference evidence="1" key="1">
    <citation type="submission" date="2024-03" db="EMBL/GenBank/DDBJ databases">
        <title>Deinococcus weizhi sp. nov., isolated from human skin.</title>
        <authorList>
            <person name="Wei Z."/>
            <person name="Tian F."/>
            <person name="Yang C."/>
            <person name="Xin L.T."/>
            <person name="Wen Z.J."/>
            <person name="Lan K.C."/>
            <person name="Yu L."/>
            <person name="Zhe W."/>
            <person name="Dan F.D."/>
            <person name="Jun W."/>
            <person name="Rui Z."/>
            <person name="Yong X.J."/>
            <person name="Ting Y."/>
            <person name="Wei X."/>
            <person name="Xu Z.G."/>
            <person name="Xin Z."/>
            <person name="Dong F.G."/>
            <person name="Ni X.M."/>
            <person name="Zheng M.G."/>
            <person name="Chun Y."/>
            <person name="Qian W.X."/>
        </authorList>
    </citation>
    <scope>NUCLEOTIDE SEQUENCE</scope>
    <source>
        <strain evidence="1">VB142</strain>
    </source>
</reference>
<evidence type="ECO:0000313" key="1">
    <source>
        <dbReference type="EMBL" id="WYF46114.1"/>
    </source>
</evidence>
<sequence>MPDDLLQAEAFWRWAYSDFLSNAQRGVLAEYIVAQAAGSTGKGRVEWAAWDLERTDGLKIEVKSSGYLQTWSQQAPSLIKFDIAEKRGWNPEANAYAVEASRAADLYVFCVFNHQDRETANPLDLQQWFFLTCRTEWLTETFKNQKSVSLSRLEAAGLKRLSFVELKRVIGNAAS</sequence>
<protein>
    <recommendedName>
        <fullName evidence="2">Protein NO VEIN C-terminal domain-containing protein</fullName>
    </recommendedName>
</protein>
<dbReference type="EMBL" id="CP149783">
    <property type="protein sequence ID" value="WYF46114.1"/>
    <property type="molecule type" value="Genomic_DNA"/>
</dbReference>
<name>A0AAU6Q637_9DEIO</name>
<dbReference type="RefSeq" id="WP_339097537.1">
    <property type="nucleotide sequence ID" value="NZ_CP149783.1"/>
</dbReference>
<dbReference type="AlphaFoldDB" id="A0AAU6Q637"/>
<accession>A0AAU6Q637</accession>
<organism evidence="1">
    <name type="scientific">Deinococcus sp. VB142</name>
    <dbReference type="NCBI Taxonomy" id="3112952"/>
    <lineage>
        <taxon>Bacteria</taxon>
        <taxon>Thermotogati</taxon>
        <taxon>Deinococcota</taxon>
        <taxon>Deinococci</taxon>
        <taxon>Deinococcales</taxon>
        <taxon>Deinococcaceae</taxon>
        <taxon>Deinococcus</taxon>
    </lineage>
</organism>
<gene>
    <name evidence="1" type="ORF">WDJ50_16980</name>
</gene>
<proteinExistence type="predicted"/>
<evidence type="ECO:0008006" key="2">
    <source>
        <dbReference type="Google" id="ProtNLM"/>
    </source>
</evidence>